<proteinExistence type="predicted"/>
<accession>A0A518B249</accession>
<feature type="transmembrane region" description="Helical" evidence="2">
    <location>
        <begin position="115"/>
        <end position="137"/>
    </location>
</feature>
<evidence type="ECO:0000313" key="3">
    <source>
        <dbReference type="EMBL" id="QDU61057.1"/>
    </source>
</evidence>
<gene>
    <name evidence="3" type="ORF">Pan216_19100</name>
</gene>
<feature type="region of interest" description="Disordered" evidence="1">
    <location>
        <begin position="545"/>
        <end position="564"/>
    </location>
</feature>
<evidence type="ECO:0000256" key="2">
    <source>
        <dbReference type="SAM" id="Phobius"/>
    </source>
</evidence>
<organism evidence="3 4">
    <name type="scientific">Kolteria novifilia</name>
    <dbReference type="NCBI Taxonomy" id="2527975"/>
    <lineage>
        <taxon>Bacteria</taxon>
        <taxon>Pseudomonadati</taxon>
        <taxon>Planctomycetota</taxon>
        <taxon>Planctomycetia</taxon>
        <taxon>Kolteriales</taxon>
        <taxon>Kolteriaceae</taxon>
        <taxon>Kolteria</taxon>
    </lineage>
</organism>
<dbReference type="RefSeq" id="WP_145257697.1">
    <property type="nucleotide sequence ID" value="NZ_CP036279.1"/>
</dbReference>
<evidence type="ECO:0008006" key="5">
    <source>
        <dbReference type="Google" id="ProtNLM"/>
    </source>
</evidence>
<keyword evidence="2" id="KW-0472">Membrane</keyword>
<evidence type="ECO:0000256" key="1">
    <source>
        <dbReference type="SAM" id="MobiDB-lite"/>
    </source>
</evidence>
<keyword evidence="2" id="KW-0812">Transmembrane</keyword>
<dbReference type="KEGG" id="knv:Pan216_19100"/>
<dbReference type="SUPFAM" id="SSF49899">
    <property type="entry name" value="Concanavalin A-like lectins/glucanases"/>
    <property type="match status" value="1"/>
</dbReference>
<dbReference type="AlphaFoldDB" id="A0A518B249"/>
<keyword evidence="4" id="KW-1185">Reference proteome</keyword>
<protein>
    <recommendedName>
        <fullName evidence="5">LamG-like jellyroll fold domain-containing protein</fullName>
    </recommendedName>
</protein>
<sequence length="564" mass="60865">MSSPHDEQTRRRVLELTERLLDGEATTADHEELEQLLQDPGARRAYLEFTDQQGRLVTPEKSSSPWLVAERVTYERLEWDPSTHPPVPQQPSPTPEPTSPALTASSPRGTPYVKLTLLLGLFACLALGILTLIPGPVAEPPVARLARGHATLLPSKEDLAPGAVLPRHVTVRFSDDAVLETTSGYTLEMEGPTELMLTGAGGITPAFGRFILRSLAPNQTMRITLPASTIAAREGKLAIDLARRGSATLHVHAGEATVTPRSHSPRHYWPLDNVRDRRVADRVGDVGGVLGERVRPAKGLVGPGALAFDNSRDAYVALGSGGGTALATGSFALDRAVTIESLFISNWDNEDPESIAVSARNREIIFRKNDENRLLLLLQFKDQRQFPFADPKTDYSGPAFCFGLYLIGPGYGEMVVPLDGNEGRPTVAELTDGAMHSLVATYNAQSGEKAIFYDGRLIGSQSYPPGTRILSGGPGGAAIGNMPETHDEPFSGVIDEVAVYDYPLTPWSIAKHLERARSGRNYFGAVPDSMTPPFDQFVIPAGETVHLDPRDGLPDAPLGPNSNN</sequence>
<dbReference type="Gene3D" id="2.60.120.200">
    <property type="match status" value="1"/>
</dbReference>
<dbReference type="OrthoDB" id="261210at2"/>
<dbReference type="InterPro" id="IPR013320">
    <property type="entry name" value="ConA-like_dom_sf"/>
</dbReference>
<dbReference type="Proteomes" id="UP000317093">
    <property type="component" value="Chromosome"/>
</dbReference>
<feature type="region of interest" description="Disordered" evidence="1">
    <location>
        <begin position="79"/>
        <end position="107"/>
    </location>
</feature>
<dbReference type="Pfam" id="PF13385">
    <property type="entry name" value="Laminin_G_3"/>
    <property type="match status" value="1"/>
</dbReference>
<evidence type="ECO:0000313" key="4">
    <source>
        <dbReference type="Proteomes" id="UP000317093"/>
    </source>
</evidence>
<dbReference type="EMBL" id="CP036279">
    <property type="protein sequence ID" value="QDU61057.1"/>
    <property type="molecule type" value="Genomic_DNA"/>
</dbReference>
<reference evidence="3 4" key="1">
    <citation type="submission" date="2019-02" db="EMBL/GenBank/DDBJ databases">
        <title>Deep-cultivation of Planctomycetes and their phenomic and genomic characterization uncovers novel biology.</title>
        <authorList>
            <person name="Wiegand S."/>
            <person name="Jogler M."/>
            <person name="Boedeker C."/>
            <person name="Pinto D."/>
            <person name="Vollmers J."/>
            <person name="Rivas-Marin E."/>
            <person name="Kohn T."/>
            <person name="Peeters S.H."/>
            <person name="Heuer A."/>
            <person name="Rast P."/>
            <person name="Oberbeckmann S."/>
            <person name="Bunk B."/>
            <person name="Jeske O."/>
            <person name="Meyerdierks A."/>
            <person name="Storesund J.E."/>
            <person name="Kallscheuer N."/>
            <person name="Luecker S."/>
            <person name="Lage O.M."/>
            <person name="Pohl T."/>
            <person name="Merkel B.J."/>
            <person name="Hornburger P."/>
            <person name="Mueller R.-W."/>
            <person name="Bruemmer F."/>
            <person name="Labrenz M."/>
            <person name="Spormann A.M."/>
            <person name="Op den Camp H."/>
            <person name="Overmann J."/>
            <person name="Amann R."/>
            <person name="Jetten M.S.M."/>
            <person name="Mascher T."/>
            <person name="Medema M.H."/>
            <person name="Devos D.P."/>
            <person name="Kaster A.-K."/>
            <person name="Ovreas L."/>
            <person name="Rohde M."/>
            <person name="Galperin M.Y."/>
            <person name="Jogler C."/>
        </authorList>
    </citation>
    <scope>NUCLEOTIDE SEQUENCE [LARGE SCALE GENOMIC DNA]</scope>
    <source>
        <strain evidence="3 4">Pan216</strain>
    </source>
</reference>
<name>A0A518B249_9BACT</name>
<keyword evidence="2" id="KW-1133">Transmembrane helix</keyword>
<feature type="compositionally biased region" description="Pro residues" evidence="1">
    <location>
        <begin position="83"/>
        <end position="98"/>
    </location>
</feature>